<comment type="subcellular location">
    <subcellularLocation>
        <location evidence="1">Membrane</location>
        <topology evidence="1">Multi-pass membrane protein</topology>
    </subcellularLocation>
</comment>
<dbReference type="AlphaFoldDB" id="A0A4R4E2H7"/>
<evidence type="ECO:0000313" key="8">
    <source>
        <dbReference type="Proteomes" id="UP000295164"/>
    </source>
</evidence>
<feature type="domain" description="O-antigen ligase-related" evidence="6">
    <location>
        <begin position="199"/>
        <end position="354"/>
    </location>
</feature>
<evidence type="ECO:0000256" key="3">
    <source>
        <dbReference type="ARBA" id="ARBA00022989"/>
    </source>
</evidence>
<dbReference type="InterPro" id="IPR007016">
    <property type="entry name" value="O-antigen_ligase-rel_domated"/>
</dbReference>
<accession>A0A4R4E2H7</accession>
<feature type="transmembrane region" description="Helical" evidence="5">
    <location>
        <begin position="190"/>
        <end position="208"/>
    </location>
</feature>
<keyword evidence="2 5" id="KW-0812">Transmembrane</keyword>
<dbReference type="Pfam" id="PF04932">
    <property type="entry name" value="Wzy_C"/>
    <property type="match status" value="1"/>
</dbReference>
<sequence>MKAWHHDTTANKVSVLLLGLFAGSLPFDRFYSQLLLIALVAHTAIQLSAQRLRQLPWRWLLSISVPWLLTVLFTAGSRYTTEAFPFWERQLALFLFPLCVLLTAVDLHRYRRLLLHLFLLVNAVVALYLYSDALRTILYHRQPMAMLWTAAYLSHNFSAPLDIHATYVSLFFALSITAALFELLTGPRSIGRSFLLVLATALLGAALLQLASRAVLIAQLLIGGTLLPFAIADRRKRVAWWLFAGLAAAACFALLYFRAHELYERLVTELGTDLGTERGAGLVADPRGSRWRLAWALCREAPVLGHGSGSEVLLLRDAYFRNGLYDSYLHALNAHNQYLSLLIRHGCAGLLCWMLALGYFAQIAIRRHDVLLGAFLLLIAGTSLSENILDVNKGIFFYACFLTLLGARDKNPGPSGPRSNPGSTLFVRIGKARKPARP</sequence>
<dbReference type="GO" id="GO:0016874">
    <property type="term" value="F:ligase activity"/>
    <property type="evidence" value="ECO:0007669"/>
    <property type="project" value="UniProtKB-KW"/>
</dbReference>
<keyword evidence="4 5" id="KW-0472">Membrane</keyword>
<evidence type="ECO:0000256" key="1">
    <source>
        <dbReference type="ARBA" id="ARBA00004141"/>
    </source>
</evidence>
<dbReference type="PANTHER" id="PTHR37422:SF13">
    <property type="entry name" value="LIPOPOLYSACCHARIDE BIOSYNTHESIS PROTEIN PA4999-RELATED"/>
    <property type="match status" value="1"/>
</dbReference>
<comment type="caution">
    <text evidence="7">The sequence shown here is derived from an EMBL/GenBank/DDBJ whole genome shotgun (WGS) entry which is preliminary data.</text>
</comment>
<keyword evidence="7" id="KW-0436">Ligase</keyword>
<evidence type="ECO:0000313" key="7">
    <source>
        <dbReference type="EMBL" id="TCZ70603.1"/>
    </source>
</evidence>
<keyword evidence="3 5" id="KW-1133">Transmembrane helix</keyword>
<name>A0A4R4E2H7_9BACT</name>
<dbReference type="PANTHER" id="PTHR37422">
    <property type="entry name" value="TEICHURONIC ACID BIOSYNTHESIS PROTEIN TUAE"/>
    <property type="match status" value="1"/>
</dbReference>
<feature type="transmembrane region" description="Helical" evidence="5">
    <location>
        <begin position="238"/>
        <end position="257"/>
    </location>
</feature>
<evidence type="ECO:0000256" key="5">
    <source>
        <dbReference type="SAM" id="Phobius"/>
    </source>
</evidence>
<feature type="transmembrane region" description="Helical" evidence="5">
    <location>
        <begin position="59"/>
        <end position="79"/>
    </location>
</feature>
<dbReference type="EMBL" id="SKFH01000015">
    <property type="protein sequence ID" value="TCZ70603.1"/>
    <property type="molecule type" value="Genomic_DNA"/>
</dbReference>
<feature type="transmembrane region" description="Helical" evidence="5">
    <location>
        <begin position="91"/>
        <end position="107"/>
    </location>
</feature>
<dbReference type="Proteomes" id="UP000295164">
    <property type="component" value="Unassembled WGS sequence"/>
</dbReference>
<organism evidence="7 8">
    <name type="scientific">Flaviaesturariibacter aridisoli</name>
    <dbReference type="NCBI Taxonomy" id="2545761"/>
    <lineage>
        <taxon>Bacteria</taxon>
        <taxon>Pseudomonadati</taxon>
        <taxon>Bacteroidota</taxon>
        <taxon>Chitinophagia</taxon>
        <taxon>Chitinophagales</taxon>
        <taxon>Chitinophagaceae</taxon>
        <taxon>Flaviaestuariibacter</taxon>
    </lineage>
</organism>
<gene>
    <name evidence="7" type="ORF">E0486_10715</name>
</gene>
<dbReference type="GO" id="GO:0016020">
    <property type="term" value="C:membrane"/>
    <property type="evidence" value="ECO:0007669"/>
    <property type="project" value="UniProtKB-SubCell"/>
</dbReference>
<evidence type="ECO:0000256" key="2">
    <source>
        <dbReference type="ARBA" id="ARBA00022692"/>
    </source>
</evidence>
<feature type="transmembrane region" description="Helical" evidence="5">
    <location>
        <begin position="368"/>
        <end position="385"/>
    </location>
</feature>
<dbReference type="InterPro" id="IPR051533">
    <property type="entry name" value="WaaL-like"/>
</dbReference>
<keyword evidence="8" id="KW-1185">Reference proteome</keyword>
<feature type="transmembrane region" description="Helical" evidence="5">
    <location>
        <begin position="114"/>
        <end position="131"/>
    </location>
</feature>
<dbReference type="RefSeq" id="WP_131852172.1">
    <property type="nucleotide sequence ID" value="NZ_SKFH01000015.1"/>
</dbReference>
<evidence type="ECO:0000259" key="6">
    <source>
        <dbReference type="Pfam" id="PF04932"/>
    </source>
</evidence>
<evidence type="ECO:0000256" key="4">
    <source>
        <dbReference type="ARBA" id="ARBA00023136"/>
    </source>
</evidence>
<reference evidence="7 8" key="1">
    <citation type="submission" date="2019-03" db="EMBL/GenBank/DDBJ databases">
        <authorList>
            <person name="Kim M.K.M."/>
        </authorList>
    </citation>
    <scope>NUCLEOTIDE SEQUENCE [LARGE SCALE GENOMIC DNA]</scope>
    <source>
        <strain evidence="7 8">17J68-15</strain>
    </source>
</reference>
<feature type="transmembrane region" description="Helical" evidence="5">
    <location>
        <begin position="342"/>
        <end position="361"/>
    </location>
</feature>
<feature type="transmembrane region" description="Helical" evidence="5">
    <location>
        <begin position="214"/>
        <end position="231"/>
    </location>
</feature>
<feature type="transmembrane region" description="Helical" evidence="5">
    <location>
        <begin position="163"/>
        <end position="183"/>
    </location>
</feature>
<protein>
    <submittedName>
        <fullName evidence="7">O-antigen ligase domain-containing protein</fullName>
    </submittedName>
</protein>
<proteinExistence type="predicted"/>
<dbReference type="OrthoDB" id="1435411at2"/>